<sequence>MRKERLFRESYAMCDAPQGHVQVKRPEMEYSYDDKIRPAQKAEMESGVGKIEIRFGTGTKKVKAEGKEELIPHIPVVSHEIGQYETYPDYREIEKYTGVLVPENLKIFKERLEQTGMVHMAQKFFQASGKLVVQCYIVLPLFTNPHNDDRILGLDVIK</sequence>
<evidence type="ECO:0000313" key="1">
    <source>
        <dbReference type="EMBL" id="MTR86743.1"/>
    </source>
</evidence>
<evidence type="ECO:0000313" key="2">
    <source>
        <dbReference type="Proteomes" id="UP000478483"/>
    </source>
</evidence>
<proteinExistence type="predicted"/>
<gene>
    <name evidence="1" type="ORF">GMD50_17230</name>
</gene>
<reference evidence="1 2" key="1">
    <citation type="journal article" date="2019" name="Nat. Med.">
        <title>A library of human gut bacterial isolates paired with longitudinal multiomics data enables mechanistic microbiome research.</title>
        <authorList>
            <person name="Poyet M."/>
            <person name="Groussin M."/>
            <person name="Gibbons S.M."/>
            <person name="Avila-Pacheco J."/>
            <person name="Jiang X."/>
            <person name="Kearney S.M."/>
            <person name="Perrotta A.R."/>
            <person name="Berdy B."/>
            <person name="Zhao S."/>
            <person name="Lieberman T.D."/>
            <person name="Swanson P.K."/>
            <person name="Smith M."/>
            <person name="Roesemann S."/>
            <person name="Alexander J.E."/>
            <person name="Rich S.A."/>
            <person name="Livny J."/>
            <person name="Vlamakis H."/>
            <person name="Clish C."/>
            <person name="Bullock K."/>
            <person name="Deik A."/>
            <person name="Scott J."/>
            <person name="Pierce K.A."/>
            <person name="Xavier R.J."/>
            <person name="Alm E.J."/>
        </authorList>
    </citation>
    <scope>NUCLEOTIDE SEQUENCE [LARGE SCALE GENOMIC DNA]</scope>
    <source>
        <strain evidence="1 2">BIOML-A1</strain>
    </source>
</reference>
<comment type="caution">
    <text evidence="1">The sequence shown here is derived from an EMBL/GenBank/DDBJ whole genome shotgun (WGS) entry which is preliminary data.</text>
</comment>
<organism evidence="1 2">
    <name type="scientific">Roseburia intestinalis</name>
    <dbReference type="NCBI Taxonomy" id="166486"/>
    <lineage>
        <taxon>Bacteria</taxon>
        <taxon>Bacillati</taxon>
        <taxon>Bacillota</taxon>
        <taxon>Clostridia</taxon>
        <taxon>Lachnospirales</taxon>
        <taxon>Lachnospiraceae</taxon>
        <taxon>Roseburia</taxon>
    </lineage>
</organism>
<dbReference type="Proteomes" id="UP000478483">
    <property type="component" value="Unassembled WGS sequence"/>
</dbReference>
<accession>A0A6L6L8S4</accession>
<name>A0A6L6L8S4_9FIRM</name>
<dbReference type="EMBL" id="WNAJ01000027">
    <property type="protein sequence ID" value="MTR86743.1"/>
    <property type="molecule type" value="Genomic_DNA"/>
</dbReference>
<protein>
    <submittedName>
        <fullName evidence="1">Uncharacterized protein</fullName>
    </submittedName>
</protein>
<dbReference type="RefSeq" id="WP_118413395.1">
    <property type="nucleotide sequence ID" value="NZ_QRPI01000025.1"/>
</dbReference>
<dbReference type="AlphaFoldDB" id="A0A6L6L8S4"/>